<dbReference type="STRING" id="93759.A0A1R3L1S9"/>
<dbReference type="Proteomes" id="UP000187203">
    <property type="component" value="Unassembled WGS sequence"/>
</dbReference>
<comment type="caution">
    <text evidence="1">The sequence shown here is derived from an EMBL/GenBank/DDBJ whole genome shotgun (WGS) entry which is preliminary data.</text>
</comment>
<name>A0A1R3L1S9_9ROSI</name>
<protein>
    <submittedName>
        <fullName evidence="1">Uncharacterized protein</fullName>
    </submittedName>
</protein>
<dbReference type="AlphaFoldDB" id="A0A1R3L1S9"/>
<organism evidence="1 2">
    <name type="scientific">Corchorus olitorius</name>
    <dbReference type="NCBI Taxonomy" id="93759"/>
    <lineage>
        <taxon>Eukaryota</taxon>
        <taxon>Viridiplantae</taxon>
        <taxon>Streptophyta</taxon>
        <taxon>Embryophyta</taxon>
        <taxon>Tracheophyta</taxon>
        <taxon>Spermatophyta</taxon>
        <taxon>Magnoliopsida</taxon>
        <taxon>eudicotyledons</taxon>
        <taxon>Gunneridae</taxon>
        <taxon>Pentapetalae</taxon>
        <taxon>rosids</taxon>
        <taxon>malvids</taxon>
        <taxon>Malvales</taxon>
        <taxon>Malvaceae</taxon>
        <taxon>Grewioideae</taxon>
        <taxon>Apeibeae</taxon>
        <taxon>Corchorus</taxon>
    </lineage>
</organism>
<proteinExistence type="predicted"/>
<dbReference type="EMBL" id="AWUE01004775">
    <property type="protein sequence ID" value="OMP13247.1"/>
    <property type="molecule type" value="Genomic_DNA"/>
</dbReference>
<evidence type="ECO:0000313" key="2">
    <source>
        <dbReference type="Proteomes" id="UP000187203"/>
    </source>
</evidence>
<accession>A0A1R3L1S9</accession>
<evidence type="ECO:0000313" key="1">
    <source>
        <dbReference type="EMBL" id="OMP13247.1"/>
    </source>
</evidence>
<sequence>MVMRLDSISMRARFRRTLCTRARVLLPVASRTCRDSVRCDMASSSASACTLGGLGRAASMRATSRAISALPLASMAGTTNGACAWRPSISSTRPTASASATPKRVRSRCSIRSVCAKAAPAVVIGPSAHTMRSASTVHAGSHCCSVGASHQDVVTQRPGSTPAACSRNTAEHDAATCPPAATCAARARAARRASSCARRVAITPAWSRPTPGTIHVLPSGRGRFGKPAASTCMPLPSCTLGASADRTRQVGRGAFTRGASVDAACRMSSVAATLVAYAPESTRMVKSAMTKVARKMSKSTLPV</sequence>
<gene>
    <name evidence="1" type="ORF">COLO4_02014</name>
</gene>
<keyword evidence="2" id="KW-1185">Reference proteome</keyword>
<reference evidence="2" key="1">
    <citation type="submission" date="2013-09" db="EMBL/GenBank/DDBJ databases">
        <title>Corchorus olitorius genome sequencing.</title>
        <authorList>
            <person name="Alam M."/>
            <person name="Haque M.S."/>
            <person name="Islam M.S."/>
            <person name="Emdad E.M."/>
            <person name="Islam M.M."/>
            <person name="Ahmed B."/>
            <person name="Halim A."/>
            <person name="Hossen Q.M.M."/>
            <person name="Hossain M.Z."/>
            <person name="Ahmed R."/>
            <person name="Khan M.M."/>
            <person name="Islam R."/>
            <person name="Rashid M.M."/>
            <person name="Khan S.A."/>
            <person name="Rahman M.S."/>
            <person name="Alam M."/>
            <person name="Yahiya A.S."/>
            <person name="Khan M.S."/>
            <person name="Azam M.S."/>
            <person name="Haque T."/>
            <person name="Lashkar M.Z.H."/>
            <person name="Akhand A.I."/>
            <person name="Morshed G."/>
            <person name="Roy S."/>
            <person name="Uddin K.S."/>
            <person name="Rabeya T."/>
            <person name="Hossain A.S."/>
            <person name="Chowdhury A."/>
            <person name="Snigdha A.R."/>
            <person name="Mortoza M.S."/>
            <person name="Matin S.A."/>
            <person name="Hoque S.M.E."/>
            <person name="Islam M.K."/>
            <person name="Roy D.K."/>
            <person name="Haider R."/>
            <person name="Moosa M.M."/>
            <person name="Elias S.M."/>
            <person name="Hasan A.M."/>
            <person name="Jahan S."/>
            <person name="Shafiuddin M."/>
            <person name="Mahmood N."/>
            <person name="Shommy N.S."/>
        </authorList>
    </citation>
    <scope>NUCLEOTIDE SEQUENCE [LARGE SCALE GENOMIC DNA]</scope>
    <source>
        <strain evidence="2">cv. O-4</strain>
    </source>
</reference>